<keyword evidence="1" id="KW-0436">Ligase</keyword>
<sequence>MNAPVVVTLAVDDVTQSAWDSLRRAWFPPERLVVGAHVTLFHALPGVHEDEIVADCAVVAGETGPFTFVVDGVRSLGRGVALVVRAPELVAVHARVRRRWVDWLTAQDAQPLKPHVTVQNKVSPETAAATSAALREDFGPREGTAVGLAVWRYVGGPWEPVTTLPFAG</sequence>
<dbReference type="AlphaFoldDB" id="A0A1H5RKX6"/>
<name>A0A1H5RKX6_9PSEU</name>
<dbReference type="InterPro" id="IPR009097">
    <property type="entry name" value="Cyclic_Pdiesterase"/>
</dbReference>
<gene>
    <name evidence="1" type="ORF">SAMN05421837_1195</name>
</gene>
<dbReference type="GO" id="GO:0016874">
    <property type="term" value="F:ligase activity"/>
    <property type="evidence" value="ECO:0007669"/>
    <property type="project" value="UniProtKB-KW"/>
</dbReference>
<dbReference type="STRING" id="218821.SAMN05421837_1195"/>
<proteinExistence type="predicted"/>
<accession>A0A1H5RKX6</accession>
<protein>
    <submittedName>
        <fullName evidence="1">2'-5' RNA ligase superfamily protein</fullName>
    </submittedName>
</protein>
<dbReference type="EMBL" id="FNUJ01000019">
    <property type="protein sequence ID" value="SEF38171.1"/>
    <property type="molecule type" value="Genomic_DNA"/>
</dbReference>
<keyword evidence="2" id="KW-1185">Reference proteome</keyword>
<organism evidence="1 2">
    <name type="scientific">Amycolatopsis pretoriensis</name>
    <dbReference type="NCBI Taxonomy" id="218821"/>
    <lineage>
        <taxon>Bacteria</taxon>
        <taxon>Bacillati</taxon>
        <taxon>Actinomycetota</taxon>
        <taxon>Actinomycetes</taxon>
        <taxon>Pseudonocardiales</taxon>
        <taxon>Pseudonocardiaceae</taxon>
        <taxon>Amycolatopsis</taxon>
    </lineage>
</organism>
<dbReference type="SUPFAM" id="SSF55144">
    <property type="entry name" value="LigT-like"/>
    <property type="match status" value="1"/>
</dbReference>
<reference evidence="2" key="1">
    <citation type="submission" date="2016-10" db="EMBL/GenBank/DDBJ databases">
        <authorList>
            <person name="Varghese N."/>
            <person name="Submissions S."/>
        </authorList>
    </citation>
    <scope>NUCLEOTIDE SEQUENCE [LARGE SCALE GENOMIC DNA]</scope>
    <source>
        <strain evidence="2">DSM 44654</strain>
    </source>
</reference>
<evidence type="ECO:0000313" key="2">
    <source>
        <dbReference type="Proteomes" id="UP000198878"/>
    </source>
</evidence>
<dbReference type="Gene3D" id="3.90.1140.10">
    <property type="entry name" value="Cyclic phosphodiesterase"/>
    <property type="match status" value="1"/>
</dbReference>
<evidence type="ECO:0000313" key="1">
    <source>
        <dbReference type="EMBL" id="SEF38171.1"/>
    </source>
</evidence>
<dbReference type="Proteomes" id="UP000198878">
    <property type="component" value="Unassembled WGS sequence"/>
</dbReference>
<dbReference type="Pfam" id="PF13563">
    <property type="entry name" value="2_5_RNA_ligase2"/>
    <property type="match status" value="1"/>
</dbReference>